<dbReference type="RefSeq" id="WP_045955932.1">
    <property type="nucleotide sequence ID" value="NZ_JXXV01000018.1"/>
</dbReference>
<dbReference type="CDD" id="cd01949">
    <property type="entry name" value="GGDEF"/>
    <property type="match status" value="1"/>
</dbReference>
<feature type="transmembrane region" description="Helical" evidence="2">
    <location>
        <begin position="76"/>
        <end position="93"/>
    </location>
</feature>
<proteinExistence type="predicted"/>
<dbReference type="PANTHER" id="PTHR46663">
    <property type="entry name" value="DIGUANYLATE CYCLASE DGCT-RELATED"/>
    <property type="match status" value="1"/>
</dbReference>
<organism evidence="4 5">
    <name type="scientific">Vibrio galatheae</name>
    <dbReference type="NCBI Taxonomy" id="579748"/>
    <lineage>
        <taxon>Bacteria</taxon>
        <taxon>Pseudomonadati</taxon>
        <taxon>Pseudomonadota</taxon>
        <taxon>Gammaproteobacteria</taxon>
        <taxon>Vibrionales</taxon>
        <taxon>Vibrionaceae</taxon>
        <taxon>Vibrio</taxon>
    </lineage>
</organism>
<reference evidence="4 5" key="1">
    <citation type="journal article" date="2015" name="BMC Genomics">
        <title>Genome mining reveals unlocked bioactive potential of marine Gram-negative bacteria.</title>
        <authorList>
            <person name="Machado H."/>
            <person name="Sonnenschein E.C."/>
            <person name="Melchiorsen J."/>
            <person name="Gram L."/>
        </authorList>
    </citation>
    <scope>NUCLEOTIDE SEQUENCE [LARGE SCALE GENOMIC DNA]</scope>
    <source>
        <strain evidence="4 5">S2757</strain>
    </source>
</reference>
<feature type="transmembrane region" description="Helical" evidence="2">
    <location>
        <begin position="152"/>
        <end position="173"/>
    </location>
</feature>
<evidence type="ECO:0000313" key="4">
    <source>
        <dbReference type="EMBL" id="KJY82905.1"/>
    </source>
</evidence>
<evidence type="ECO:0000259" key="3">
    <source>
        <dbReference type="PROSITE" id="PS50887"/>
    </source>
</evidence>
<dbReference type="GO" id="GO:0003824">
    <property type="term" value="F:catalytic activity"/>
    <property type="evidence" value="ECO:0007669"/>
    <property type="project" value="UniProtKB-ARBA"/>
</dbReference>
<dbReference type="Proteomes" id="UP000033673">
    <property type="component" value="Unassembled WGS sequence"/>
</dbReference>
<dbReference type="PATRIC" id="fig|579748.3.peg.2461"/>
<dbReference type="InterPro" id="IPR029787">
    <property type="entry name" value="Nucleotide_cyclase"/>
</dbReference>
<protein>
    <submittedName>
        <fullName evidence="4">Diguanylate cyclase</fullName>
    </submittedName>
</protein>
<dbReference type="FunFam" id="3.30.70.270:FF:000001">
    <property type="entry name" value="Diguanylate cyclase domain protein"/>
    <property type="match status" value="1"/>
</dbReference>
<name>A0A0F4NIE7_9VIBR</name>
<dbReference type="PANTHER" id="PTHR46663:SF3">
    <property type="entry name" value="SLL0267 PROTEIN"/>
    <property type="match status" value="1"/>
</dbReference>
<dbReference type="Gene3D" id="3.30.70.270">
    <property type="match status" value="1"/>
</dbReference>
<comment type="cofactor">
    <cofactor evidence="1">
        <name>Mg(2+)</name>
        <dbReference type="ChEBI" id="CHEBI:18420"/>
    </cofactor>
</comment>
<dbReference type="InterPro" id="IPR000160">
    <property type="entry name" value="GGDEF_dom"/>
</dbReference>
<dbReference type="AlphaFoldDB" id="A0A0F4NIE7"/>
<gene>
    <name evidence="4" type="ORF">TW81_11930</name>
</gene>
<dbReference type="SMART" id="SM00267">
    <property type="entry name" value="GGDEF"/>
    <property type="match status" value="1"/>
</dbReference>
<dbReference type="Pfam" id="PF00990">
    <property type="entry name" value="GGDEF"/>
    <property type="match status" value="1"/>
</dbReference>
<dbReference type="OrthoDB" id="9812260at2"/>
<dbReference type="SUPFAM" id="SSF55073">
    <property type="entry name" value="Nucleotide cyclase"/>
    <property type="match status" value="1"/>
</dbReference>
<sequence length="384" mass="43312">MPQLALHNIEEMADIRASRRRKVILFCTGVCVAITLTFSLVRFIESNYFHASINLVASILLLANIAYLIKHSKPKYSGLLLSLVLFSHGLILVFYGQSIAARLLWLYPITAIIVFANNFKLGAAMSGCFLLIVVGALLFSESSPYTASKPHGIFLFSLLAMCLLCNIASYQYCKVMGYLQSLYKEGIEDLAFLDKLTGLANRWSFENWAQSKLEEKKNSENVTAMLFLDIDNFKFINDTYGHDVGDRVLQHFARRLKNNVRNKDRRTDKHDYSIARFAGDEFVLLLYDVKSKHDLEGILKRICGLFSDSLQASERINKLTISVGVALYPQDATTLAELTRCADKAMYAAKHGGKNQYRFYRQDKDQSSDDDKVTLASVTSLKQG</sequence>
<keyword evidence="5" id="KW-1185">Reference proteome</keyword>
<dbReference type="InterPro" id="IPR052163">
    <property type="entry name" value="DGC-Regulatory_Protein"/>
</dbReference>
<keyword evidence="2" id="KW-0812">Transmembrane</keyword>
<dbReference type="PROSITE" id="PS50887">
    <property type="entry name" value="GGDEF"/>
    <property type="match status" value="1"/>
</dbReference>
<feature type="transmembrane region" description="Helical" evidence="2">
    <location>
        <begin position="123"/>
        <end position="140"/>
    </location>
</feature>
<dbReference type="InterPro" id="IPR043128">
    <property type="entry name" value="Rev_trsase/Diguanyl_cyclase"/>
</dbReference>
<keyword evidence="2" id="KW-0472">Membrane</keyword>
<accession>A0A0F4NIE7</accession>
<evidence type="ECO:0000256" key="2">
    <source>
        <dbReference type="SAM" id="Phobius"/>
    </source>
</evidence>
<feature type="transmembrane region" description="Helical" evidence="2">
    <location>
        <begin position="23"/>
        <end position="43"/>
    </location>
</feature>
<dbReference type="STRING" id="579748.TW81_11930"/>
<feature type="transmembrane region" description="Helical" evidence="2">
    <location>
        <begin position="49"/>
        <end position="69"/>
    </location>
</feature>
<evidence type="ECO:0000313" key="5">
    <source>
        <dbReference type="Proteomes" id="UP000033673"/>
    </source>
</evidence>
<evidence type="ECO:0000256" key="1">
    <source>
        <dbReference type="ARBA" id="ARBA00001946"/>
    </source>
</evidence>
<feature type="domain" description="GGDEF" evidence="3">
    <location>
        <begin position="221"/>
        <end position="362"/>
    </location>
</feature>
<comment type="caution">
    <text evidence="4">The sequence shown here is derived from an EMBL/GenBank/DDBJ whole genome shotgun (WGS) entry which is preliminary data.</text>
</comment>
<dbReference type="NCBIfam" id="TIGR00254">
    <property type="entry name" value="GGDEF"/>
    <property type="match status" value="1"/>
</dbReference>
<dbReference type="EMBL" id="JXXV01000018">
    <property type="protein sequence ID" value="KJY82905.1"/>
    <property type="molecule type" value="Genomic_DNA"/>
</dbReference>
<keyword evidence="2" id="KW-1133">Transmembrane helix</keyword>